<evidence type="ECO:0000313" key="3">
    <source>
        <dbReference type="Proteomes" id="UP000239874"/>
    </source>
</evidence>
<feature type="domain" description="Transposase IS30-like HTH" evidence="1">
    <location>
        <begin position="42"/>
        <end position="84"/>
    </location>
</feature>
<dbReference type="Pfam" id="PF13936">
    <property type="entry name" value="HTH_38"/>
    <property type="match status" value="1"/>
</dbReference>
<protein>
    <recommendedName>
        <fullName evidence="1">Transposase IS30-like HTH domain-containing protein</fullName>
    </recommendedName>
</protein>
<dbReference type="AlphaFoldDB" id="A0A2S6AHN3"/>
<reference evidence="2 3" key="1">
    <citation type="submission" date="2018-02" db="EMBL/GenBank/DDBJ databases">
        <title>8 Nocardia nova and 1 Nocardia cyriacigeorgica strain used for evolution to TMP-SMX.</title>
        <authorList>
            <person name="Mehta H."/>
            <person name="Weng J."/>
            <person name="Shamoo Y."/>
        </authorList>
    </citation>
    <scope>NUCLEOTIDE SEQUENCE [LARGE SCALE GENOMIC DNA]</scope>
    <source>
        <strain evidence="2 3">MDA3139</strain>
    </source>
</reference>
<evidence type="ECO:0000259" key="1">
    <source>
        <dbReference type="Pfam" id="PF13936"/>
    </source>
</evidence>
<dbReference type="EMBL" id="PSZC01000028">
    <property type="protein sequence ID" value="PPJ34737.1"/>
    <property type="molecule type" value="Genomic_DNA"/>
</dbReference>
<dbReference type="Proteomes" id="UP000239874">
    <property type="component" value="Unassembled WGS sequence"/>
</dbReference>
<sequence>MVAELVADYEAGMSTPKLCKRYGLSKTSVLKLLREAGMKTRQRGLNDQQVAQAVELYNQGHSYAEIGRRLGKAKSSVREVLRRNIPINDLNL</sequence>
<accession>A0A2S6AHN3</accession>
<proteinExistence type="predicted"/>
<evidence type="ECO:0000313" key="2">
    <source>
        <dbReference type="EMBL" id="PPJ34737.1"/>
    </source>
</evidence>
<comment type="caution">
    <text evidence="2">The sequence shown here is derived from an EMBL/GenBank/DDBJ whole genome shotgun (WGS) entry which is preliminary data.</text>
</comment>
<gene>
    <name evidence="2" type="ORF">C5E45_29250</name>
</gene>
<name>A0A2S6AHN3_9NOCA</name>
<dbReference type="InterPro" id="IPR025246">
    <property type="entry name" value="IS30-like_HTH"/>
</dbReference>
<dbReference type="Gene3D" id="1.10.10.60">
    <property type="entry name" value="Homeodomain-like"/>
    <property type="match status" value="2"/>
</dbReference>
<organism evidence="2 3">
    <name type="scientific">Nocardia nova</name>
    <dbReference type="NCBI Taxonomy" id="37330"/>
    <lineage>
        <taxon>Bacteria</taxon>
        <taxon>Bacillati</taxon>
        <taxon>Actinomycetota</taxon>
        <taxon>Actinomycetes</taxon>
        <taxon>Mycobacteriales</taxon>
        <taxon>Nocardiaceae</taxon>
        <taxon>Nocardia</taxon>
    </lineage>
</organism>